<feature type="repeat" description="Solcar" evidence="10">
    <location>
        <begin position="101"/>
        <end position="190"/>
    </location>
</feature>
<dbReference type="SUPFAM" id="SSF103506">
    <property type="entry name" value="Mitochondrial carrier"/>
    <property type="match status" value="1"/>
</dbReference>
<evidence type="ECO:0000256" key="8">
    <source>
        <dbReference type="ARBA" id="ARBA00023128"/>
    </source>
</evidence>
<evidence type="ECO:0000256" key="10">
    <source>
        <dbReference type="PROSITE-ProRule" id="PRU00282"/>
    </source>
</evidence>
<evidence type="ECO:0000256" key="5">
    <source>
        <dbReference type="ARBA" id="ARBA00022737"/>
    </source>
</evidence>
<evidence type="ECO:0000256" key="2">
    <source>
        <dbReference type="ARBA" id="ARBA00006375"/>
    </source>
</evidence>
<name>A0A2B4RG88_STYPI</name>
<dbReference type="PROSITE" id="PS50920">
    <property type="entry name" value="SOLCAR"/>
    <property type="match status" value="3"/>
</dbReference>
<dbReference type="InterPro" id="IPR002067">
    <property type="entry name" value="MCP"/>
</dbReference>
<dbReference type="InterPro" id="IPR050391">
    <property type="entry name" value="Mito_Metabolite_Transporter"/>
</dbReference>
<dbReference type="PRINTS" id="PR00926">
    <property type="entry name" value="MITOCARRIER"/>
</dbReference>
<keyword evidence="9 10" id="KW-0472">Membrane</keyword>
<dbReference type="PANTHER" id="PTHR45618">
    <property type="entry name" value="MITOCHONDRIAL DICARBOXYLATE CARRIER-RELATED"/>
    <property type="match status" value="1"/>
</dbReference>
<evidence type="ECO:0000313" key="13">
    <source>
        <dbReference type="Proteomes" id="UP000225706"/>
    </source>
</evidence>
<dbReference type="InterPro" id="IPR023395">
    <property type="entry name" value="MCP_dom_sf"/>
</dbReference>
<dbReference type="GO" id="GO:0055085">
    <property type="term" value="P:transmembrane transport"/>
    <property type="evidence" value="ECO:0007669"/>
    <property type="project" value="InterPro"/>
</dbReference>
<sequence>MDYRPFIYGGLASMTAEFGTFPIDTTKTRLQLQGQVIDAKQKEIRYRGMLHAFVRISREDGVKALYNGVAPALLRQATYGSLKLGFYHALKRRLVKNPKDETLFYNVMAGVVAGAFSSAICNPTDLLKIRMQAEYQSGVNVRRKGMLRSFASIFKEEGIRGLYRGVGPTAQRAAVISGVELPVYDWCKKKILDLKIMGDNPYTHFCASGVAGLAGALASNPIDVVRTRMMNQRNLKVNTGSVTVIYTSAAHCLLTTLKSEGFFALYRGFVPQFLRLFPWNVIFFMSYEQYKKYGDEVLS</sequence>
<dbReference type="GO" id="GO:0005743">
    <property type="term" value="C:mitochondrial inner membrane"/>
    <property type="evidence" value="ECO:0007669"/>
    <property type="project" value="UniProtKB-SubCell"/>
</dbReference>
<evidence type="ECO:0000313" key="12">
    <source>
        <dbReference type="EMBL" id="PFX15388.1"/>
    </source>
</evidence>
<keyword evidence="8" id="KW-0496">Mitochondrion</keyword>
<feature type="repeat" description="Solcar" evidence="10">
    <location>
        <begin position="199"/>
        <end position="293"/>
    </location>
</feature>
<dbReference type="OrthoDB" id="756301at2759"/>
<organism evidence="12 13">
    <name type="scientific">Stylophora pistillata</name>
    <name type="common">Smooth cauliflower coral</name>
    <dbReference type="NCBI Taxonomy" id="50429"/>
    <lineage>
        <taxon>Eukaryota</taxon>
        <taxon>Metazoa</taxon>
        <taxon>Cnidaria</taxon>
        <taxon>Anthozoa</taxon>
        <taxon>Hexacorallia</taxon>
        <taxon>Scleractinia</taxon>
        <taxon>Astrocoeniina</taxon>
        <taxon>Pocilloporidae</taxon>
        <taxon>Stylophora</taxon>
    </lineage>
</organism>
<dbReference type="AlphaFoldDB" id="A0A2B4RG88"/>
<evidence type="ECO:0000256" key="4">
    <source>
        <dbReference type="ARBA" id="ARBA00022692"/>
    </source>
</evidence>
<gene>
    <name evidence="12" type="primary">slc25a30</name>
    <name evidence="12" type="ORF">AWC38_SpisGene20397</name>
</gene>
<keyword evidence="7" id="KW-1133">Transmembrane helix</keyword>
<dbReference type="FunFam" id="1.50.40.10:FF:000006">
    <property type="entry name" value="brain mitochondrial carrier protein 1 isoform X1"/>
    <property type="match status" value="1"/>
</dbReference>
<keyword evidence="13" id="KW-1185">Reference proteome</keyword>
<comment type="subcellular location">
    <subcellularLocation>
        <location evidence="1">Mitochondrion inner membrane</location>
        <topology evidence="1">Multi-pass membrane protein</topology>
    </subcellularLocation>
</comment>
<dbReference type="Proteomes" id="UP000225706">
    <property type="component" value="Unassembled WGS sequence"/>
</dbReference>
<dbReference type="Pfam" id="PF00153">
    <property type="entry name" value="Mito_carr"/>
    <property type="match status" value="3"/>
</dbReference>
<evidence type="ECO:0000256" key="6">
    <source>
        <dbReference type="ARBA" id="ARBA00022792"/>
    </source>
</evidence>
<comment type="caution">
    <text evidence="12">The sequence shown here is derived from an EMBL/GenBank/DDBJ whole genome shotgun (WGS) entry which is preliminary data.</text>
</comment>
<reference evidence="13" key="1">
    <citation type="journal article" date="2017" name="bioRxiv">
        <title>Comparative analysis of the genomes of Stylophora pistillata and Acropora digitifera provides evidence for extensive differences between species of corals.</title>
        <authorList>
            <person name="Voolstra C.R."/>
            <person name="Li Y."/>
            <person name="Liew Y.J."/>
            <person name="Baumgarten S."/>
            <person name="Zoccola D."/>
            <person name="Flot J.-F."/>
            <person name="Tambutte S."/>
            <person name="Allemand D."/>
            <person name="Aranda M."/>
        </authorList>
    </citation>
    <scope>NUCLEOTIDE SEQUENCE [LARGE SCALE GENOMIC DNA]</scope>
</reference>
<keyword evidence="5" id="KW-0677">Repeat</keyword>
<evidence type="ECO:0000256" key="3">
    <source>
        <dbReference type="ARBA" id="ARBA00022448"/>
    </source>
</evidence>
<comment type="similarity">
    <text evidence="2 11">Belongs to the mitochondrial carrier (TC 2.A.29) family.</text>
</comment>
<accession>A0A2B4RG88</accession>
<dbReference type="Gene3D" id="1.50.40.10">
    <property type="entry name" value="Mitochondrial carrier domain"/>
    <property type="match status" value="1"/>
</dbReference>
<protein>
    <submittedName>
        <fullName evidence="12">Kidney mitochondrial carrier protein 1</fullName>
    </submittedName>
</protein>
<dbReference type="EMBL" id="LSMT01000654">
    <property type="protein sequence ID" value="PFX15388.1"/>
    <property type="molecule type" value="Genomic_DNA"/>
</dbReference>
<dbReference type="InterPro" id="IPR018108">
    <property type="entry name" value="MCP_transmembrane"/>
</dbReference>
<feature type="repeat" description="Solcar" evidence="10">
    <location>
        <begin position="4"/>
        <end position="93"/>
    </location>
</feature>
<evidence type="ECO:0000256" key="7">
    <source>
        <dbReference type="ARBA" id="ARBA00022989"/>
    </source>
</evidence>
<evidence type="ECO:0000256" key="9">
    <source>
        <dbReference type="ARBA" id="ARBA00023136"/>
    </source>
</evidence>
<proteinExistence type="inferred from homology"/>
<keyword evidence="3 11" id="KW-0813">Transport</keyword>
<evidence type="ECO:0000256" key="11">
    <source>
        <dbReference type="RuleBase" id="RU000488"/>
    </source>
</evidence>
<keyword evidence="6" id="KW-0999">Mitochondrion inner membrane</keyword>
<keyword evidence="4 10" id="KW-0812">Transmembrane</keyword>
<evidence type="ECO:0000256" key="1">
    <source>
        <dbReference type="ARBA" id="ARBA00004448"/>
    </source>
</evidence>